<dbReference type="PANTHER" id="PTHR43798">
    <property type="entry name" value="MONOACYLGLYCEROL LIPASE"/>
    <property type="match status" value="1"/>
</dbReference>
<dbReference type="Gene3D" id="3.40.50.1820">
    <property type="entry name" value="alpha/beta hydrolase"/>
    <property type="match status" value="1"/>
</dbReference>
<protein>
    <submittedName>
        <fullName evidence="2">Alpha/beta hydrolase</fullName>
    </submittedName>
</protein>
<dbReference type="AlphaFoldDB" id="A0A7K3PLZ3"/>
<dbReference type="RefSeq" id="WP_164246250.1">
    <property type="nucleotide sequence ID" value="NZ_JAAGMA010000524.1"/>
</dbReference>
<dbReference type="GO" id="GO:0047372">
    <property type="term" value="F:monoacylglycerol lipase activity"/>
    <property type="evidence" value="ECO:0007669"/>
    <property type="project" value="TreeGrafter"/>
</dbReference>
<evidence type="ECO:0000313" key="3">
    <source>
        <dbReference type="Proteomes" id="UP000470446"/>
    </source>
</evidence>
<dbReference type="Proteomes" id="UP000470446">
    <property type="component" value="Unassembled WGS sequence"/>
</dbReference>
<proteinExistence type="predicted"/>
<dbReference type="PANTHER" id="PTHR43798:SF5">
    <property type="entry name" value="MONOACYLGLYCEROL LIPASE ABHD6"/>
    <property type="match status" value="1"/>
</dbReference>
<sequence length="259" mass="27611">MPNVVAGDARVDYQVRGSGAGIVFVHGTGFGAQGTWGHLADEFTDGRTVLLPDLSGCGATEDNGGELTAELLADQVIAVIEDNGGSPVDLVGFSLGSVVSATVAALRPDLVRRLVLTAGWAGPGDEYLRNMMTVWRSLADHADAFGRFGTLTAFSRSFLNTVGKEQLEGLVQGNKPNEGALRHIDLNLRADIRDLLPKIEAETLVIGCTLDATVPVQHSRELHEAIANSSYAELESGHVVVYEKTAEFVQLVKDFITKP</sequence>
<organism evidence="2 3">
    <name type="scientific">Streptomyces coelicoflavus</name>
    <dbReference type="NCBI Taxonomy" id="285562"/>
    <lineage>
        <taxon>Bacteria</taxon>
        <taxon>Bacillati</taxon>
        <taxon>Actinomycetota</taxon>
        <taxon>Actinomycetes</taxon>
        <taxon>Kitasatosporales</taxon>
        <taxon>Streptomycetaceae</taxon>
        <taxon>Streptomyces</taxon>
    </lineage>
</organism>
<dbReference type="GO" id="GO:0046464">
    <property type="term" value="P:acylglycerol catabolic process"/>
    <property type="evidence" value="ECO:0007669"/>
    <property type="project" value="TreeGrafter"/>
</dbReference>
<evidence type="ECO:0000259" key="1">
    <source>
        <dbReference type="Pfam" id="PF12697"/>
    </source>
</evidence>
<dbReference type="EMBL" id="JAAGMA010000524">
    <property type="protein sequence ID" value="NEB10986.1"/>
    <property type="molecule type" value="Genomic_DNA"/>
</dbReference>
<gene>
    <name evidence="2" type="ORF">G3I32_19425</name>
</gene>
<comment type="caution">
    <text evidence="2">The sequence shown here is derived from an EMBL/GenBank/DDBJ whole genome shotgun (WGS) entry which is preliminary data.</text>
</comment>
<dbReference type="SUPFAM" id="SSF53474">
    <property type="entry name" value="alpha/beta-Hydrolases"/>
    <property type="match status" value="1"/>
</dbReference>
<dbReference type="InterPro" id="IPR029058">
    <property type="entry name" value="AB_hydrolase_fold"/>
</dbReference>
<keyword evidence="2" id="KW-0378">Hydrolase</keyword>
<reference evidence="2 3" key="1">
    <citation type="submission" date="2020-01" db="EMBL/GenBank/DDBJ databases">
        <title>Insect and environment-associated Actinomycetes.</title>
        <authorList>
            <person name="Currrie C."/>
            <person name="Chevrette M."/>
            <person name="Carlson C."/>
            <person name="Stubbendieck R."/>
            <person name="Wendt-Pienkowski E."/>
        </authorList>
    </citation>
    <scope>NUCLEOTIDE SEQUENCE [LARGE SCALE GENOMIC DNA]</scope>
    <source>
        <strain evidence="2 3">SID14163</strain>
    </source>
</reference>
<accession>A0A7K3PLZ3</accession>
<dbReference type="InterPro" id="IPR050266">
    <property type="entry name" value="AB_hydrolase_sf"/>
</dbReference>
<evidence type="ECO:0000313" key="2">
    <source>
        <dbReference type="EMBL" id="NEB10986.1"/>
    </source>
</evidence>
<feature type="domain" description="AB hydrolase-1" evidence="1">
    <location>
        <begin position="22"/>
        <end position="250"/>
    </location>
</feature>
<dbReference type="InterPro" id="IPR000073">
    <property type="entry name" value="AB_hydrolase_1"/>
</dbReference>
<dbReference type="PRINTS" id="PR00111">
    <property type="entry name" value="ABHYDROLASE"/>
</dbReference>
<dbReference type="Pfam" id="PF12697">
    <property type="entry name" value="Abhydrolase_6"/>
    <property type="match status" value="1"/>
</dbReference>
<name>A0A7K3PLZ3_9ACTN</name>
<dbReference type="GO" id="GO:0016020">
    <property type="term" value="C:membrane"/>
    <property type="evidence" value="ECO:0007669"/>
    <property type="project" value="TreeGrafter"/>
</dbReference>